<dbReference type="OrthoDB" id="33389at10239"/>
<dbReference type="RefSeq" id="YP_009189481.1">
    <property type="nucleotide sequence ID" value="NC_028676.1"/>
</dbReference>
<dbReference type="GeneID" id="26517779"/>
<dbReference type="KEGG" id="vg:26517779"/>
<feature type="compositionally biased region" description="Basic and acidic residues" evidence="1">
    <location>
        <begin position="20"/>
        <end position="33"/>
    </location>
</feature>
<keyword evidence="3" id="KW-1185">Reference proteome</keyword>
<feature type="compositionally biased region" description="Acidic residues" evidence="1">
    <location>
        <begin position="124"/>
        <end position="155"/>
    </location>
</feature>
<name>A0A0F6R4Z8_9CAUD</name>
<evidence type="ECO:0000313" key="2">
    <source>
        <dbReference type="EMBL" id="AKE44727.1"/>
    </source>
</evidence>
<accession>A0A0F6R4Z8</accession>
<feature type="compositionally biased region" description="Acidic residues" evidence="1">
    <location>
        <begin position="86"/>
        <end position="117"/>
    </location>
</feature>
<protein>
    <submittedName>
        <fullName evidence="2">Prohead core protein</fullName>
    </submittedName>
</protein>
<feature type="region of interest" description="Disordered" evidence="1">
    <location>
        <begin position="1"/>
        <end position="155"/>
    </location>
</feature>
<sequence>MAKKIGKVSGLLRILEEEDVEKKIETEEEKKDESEEDTDKVEESDEDEEKKDESDDEEKKDESDDEEKKDESDDEEKKDEVSAQTVDDDQEFVGEGEADDEDDLILLTADDDVEESDEEKKEESEDEEKKDESDDEEKKEESEEEEKAESEEEEKLEALLTKFGMPASTFVECKAILKQLVTEKAEALAKKAEAKIRKTYAESNTRKLKKLQENVKVYAQRSAARFVEENKQKFIETAQFEAHAAFVKKAQKLFSEFGIELEPGMKNVVEGLRHQVKERNLEIDRLNSKNEGLALKIEAHKIAGAIKTMTEGMTLSDAERFVKIVEGLEIKDYADFMKRAASVKEKVFTASNGEYKSFVENFEQKNQKNENLGIKTESSVNENLVSAAASVLSGHHG</sequence>
<dbReference type="InterPro" id="IPR057966">
    <property type="entry name" value="T4_SCAF"/>
</dbReference>
<evidence type="ECO:0000256" key="1">
    <source>
        <dbReference type="SAM" id="MobiDB-lite"/>
    </source>
</evidence>
<evidence type="ECO:0000313" key="3">
    <source>
        <dbReference type="Proteomes" id="UP000033804"/>
    </source>
</evidence>
<proteinExistence type="predicted"/>
<reference evidence="3" key="2">
    <citation type="submission" date="2015-03" db="EMBL/GenBank/DDBJ databases">
        <title>The genome and structure of Sinorhizobium meliloti phage phiM9.</title>
        <authorList>
            <person name="Johnson M.C."/>
            <person name="Tatum K.B."/>
            <person name="Lynn J.S."/>
            <person name="Brewer T.E."/>
            <person name="Washburn B.K."/>
            <person name="Stroupe M.E."/>
            <person name="Jones K.M."/>
        </authorList>
    </citation>
    <scope>NUCLEOTIDE SEQUENCE [LARGE SCALE GENOMIC DNA]</scope>
</reference>
<dbReference type="EMBL" id="KP881232">
    <property type="protein sequence ID" value="AKE44727.1"/>
    <property type="molecule type" value="Genomic_DNA"/>
</dbReference>
<gene>
    <name evidence="2" type="ORF">Sm_phiM9_099</name>
</gene>
<dbReference type="Pfam" id="PF25623">
    <property type="entry name" value="T4_CASP"/>
    <property type="match status" value="1"/>
</dbReference>
<dbReference type="Proteomes" id="UP000033804">
    <property type="component" value="Segment"/>
</dbReference>
<organism evidence="2 3">
    <name type="scientific">Sinorhizobium phage phiM9</name>
    <dbReference type="NCBI Taxonomy" id="1636182"/>
    <lineage>
        <taxon>Viruses</taxon>
        <taxon>Duplodnaviria</taxon>
        <taxon>Heunggongvirae</taxon>
        <taxon>Uroviricota</taxon>
        <taxon>Caudoviricetes</taxon>
        <taxon>Pootjesviridae</taxon>
        <taxon>Emnonavirus</taxon>
        <taxon>Emnonavirus phiM9</taxon>
    </lineage>
</organism>
<feature type="compositionally biased region" description="Acidic residues" evidence="1">
    <location>
        <begin position="34"/>
        <end position="77"/>
    </location>
</feature>
<reference evidence="2 3" key="1">
    <citation type="journal article" date="2015" name="J. Virol.">
        <title>Sinorhizobium meliloti Phage ?M9 Defines a New Group of T4 Superfamily Phages with Unusual Genomic Features but a Common T=16 Capsid.</title>
        <authorList>
            <person name="Johnson M.C."/>
            <person name="Tatum K.B."/>
            <person name="Lynn J.S."/>
            <person name="Brewer T.E."/>
            <person name="Lu S."/>
            <person name="Washburn B.K."/>
            <person name="Stroupe M.E."/>
            <person name="Jones K.M."/>
        </authorList>
    </citation>
    <scope>NUCLEOTIDE SEQUENCE [LARGE SCALE GENOMIC DNA]</scope>
</reference>